<dbReference type="InterPro" id="IPR005905">
    <property type="entry name" value="D_ala_D_ala"/>
</dbReference>
<dbReference type="SUPFAM" id="SSF52440">
    <property type="entry name" value="PreATP-grasp domain"/>
    <property type="match status" value="1"/>
</dbReference>
<accession>A0ABS5HIR9</accession>
<keyword evidence="9 14" id="KW-0067">ATP-binding</keyword>
<comment type="catalytic activity">
    <reaction evidence="13">
        <text>2 D-alanine + ATP = D-alanyl-D-alanine + ADP + phosphate + H(+)</text>
        <dbReference type="Rhea" id="RHEA:11224"/>
        <dbReference type="ChEBI" id="CHEBI:15378"/>
        <dbReference type="ChEBI" id="CHEBI:30616"/>
        <dbReference type="ChEBI" id="CHEBI:43474"/>
        <dbReference type="ChEBI" id="CHEBI:57416"/>
        <dbReference type="ChEBI" id="CHEBI:57822"/>
        <dbReference type="ChEBI" id="CHEBI:456216"/>
        <dbReference type="EC" id="6.3.2.4"/>
    </reaction>
</comment>
<evidence type="ECO:0000256" key="3">
    <source>
        <dbReference type="ARBA" id="ARBA00004496"/>
    </source>
</evidence>
<dbReference type="InterPro" id="IPR011761">
    <property type="entry name" value="ATP-grasp"/>
</dbReference>
<dbReference type="InterPro" id="IPR000291">
    <property type="entry name" value="D-Ala_lig_Van_CS"/>
</dbReference>
<dbReference type="InterPro" id="IPR011095">
    <property type="entry name" value="Dala_Dala_lig_C"/>
</dbReference>
<dbReference type="Pfam" id="PF07478">
    <property type="entry name" value="Dala_Dala_lig_C"/>
    <property type="match status" value="1"/>
</dbReference>
<name>A0ABS5HIR9_9BACT</name>
<dbReference type="EC" id="6.3.2.4" evidence="5"/>
<gene>
    <name evidence="16" type="ORF">KDD93_04885</name>
</gene>
<comment type="similarity">
    <text evidence="4">Belongs to the D-alanine--D-alanine ligase family.</text>
</comment>
<evidence type="ECO:0000313" key="17">
    <source>
        <dbReference type="Proteomes" id="UP000682951"/>
    </source>
</evidence>
<evidence type="ECO:0000256" key="1">
    <source>
        <dbReference type="ARBA" id="ARBA00001936"/>
    </source>
</evidence>
<dbReference type="Proteomes" id="UP000682951">
    <property type="component" value="Unassembled WGS sequence"/>
</dbReference>
<dbReference type="PANTHER" id="PTHR23132">
    <property type="entry name" value="D-ALANINE--D-ALANINE LIGASE"/>
    <property type="match status" value="1"/>
</dbReference>
<dbReference type="EMBL" id="JAGSSW010000004">
    <property type="protein sequence ID" value="MBR8463910.1"/>
    <property type="molecule type" value="Genomic_DNA"/>
</dbReference>
<comment type="cofactor">
    <cofactor evidence="1">
        <name>Mn(2+)</name>
        <dbReference type="ChEBI" id="CHEBI:29035"/>
    </cofactor>
</comment>
<keyword evidence="17" id="KW-1185">Reference proteome</keyword>
<dbReference type="NCBIfam" id="TIGR01205">
    <property type="entry name" value="D_ala_D_alaTIGR"/>
    <property type="match status" value="1"/>
</dbReference>
<evidence type="ECO:0000256" key="13">
    <source>
        <dbReference type="ARBA" id="ARBA00047614"/>
    </source>
</evidence>
<evidence type="ECO:0000256" key="7">
    <source>
        <dbReference type="ARBA" id="ARBA00022598"/>
    </source>
</evidence>
<protein>
    <recommendedName>
        <fullName evidence="5">D-alanine--D-alanine ligase</fullName>
        <ecNumber evidence="5">6.3.2.4</ecNumber>
    </recommendedName>
</protein>
<evidence type="ECO:0000256" key="5">
    <source>
        <dbReference type="ARBA" id="ARBA00012216"/>
    </source>
</evidence>
<dbReference type="Gene3D" id="3.30.470.20">
    <property type="entry name" value="ATP-grasp fold, B domain"/>
    <property type="match status" value="1"/>
</dbReference>
<dbReference type="Gene3D" id="3.30.1490.20">
    <property type="entry name" value="ATP-grasp fold, A domain"/>
    <property type="match status" value="1"/>
</dbReference>
<evidence type="ECO:0000256" key="11">
    <source>
        <dbReference type="ARBA" id="ARBA00022984"/>
    </source>
</evidence>
<proteinExistence type="inferred from homology"/>
<dbReference type="Pfam" id="PF01820">
    <property type="entry name" value="Dala_Dala_lig_N"/>
    <property type="match status" value="1"/>
</dbReference>
<reference evidence="16 17" key="1">
    <citation type="submission" date="2021-04" db="EMBL/GenBank/DDBJ databases">
        <title>Molecular and phenotypic characterization and identification of bacterial isolates recovered from the Anatolian ground squirrels (Spermophilus xanthoprymnus) and which have the potential to form a new species in the Campylobacter genus.</title>
        <authorList>
            <person name="Aydin F."/>
            <person name="Abay S."/>
            <person name="Kayman T."/>
            <person name="Karakaya E."/>
            <person name="Mustak H.K."/>
            <person name="Mustak I.B."/>
            <person name="Bilgin N."/>
            <person name="Duzler A."/>
            <person name="Sahin O."/>
            <person name="Guran O."/>
            <person name="Saticioglu I.B."/>
        </authorList>
    </citation>
    <scope>NUCLEOTIDE SEQUENCE [LARGE SCALE GENOMIC DNA]</scope>
    <source>
        <strain evidence="17">faydin-G24</strain>
    </source>
</reference>
<keyword evidence="8 14" id="KW-0547">Nucleotide-binding</keyword>
<evidence type="ECO:0000256" key="10">
    <source>
        <dbReference type="ARBA" id="ARBA00022960"/>
    </source>
</evidence>
<dbReference type="PANTHER" id="PTHR23132:SF23">
    <property type="entry name" value="D-ALANINE--D-ALANINE LIGASE B"/>
    <property type="match status" value="1"/>
</dbReference>
<dbReference type="GO" id="GO:0008716">
    <property type="term" value="F:D-alanine-D-alanine ligase activity"/>
    <property type="evidence" value="ECO:0007669"/>
    <property type="project" value="UniProtKB-EC"/>
</dbReference>
<evidence type="ECO:0000256" key="14">
    <source>
        <dbReference type="PROSITE-ProRule" id="PRU00409"/>
    </source>
</evidence>
<keyword evidence="11" id="KW-0573">Peptidoglycan synthesis</keyword>
<evidence type="ECO:0000256" key="2">
    <source>
        <dbReference type="ARBA" id="ARBA00001946"/>
    </source>
</evidence>
<dbReference type="NCBIfam" id="NF002527">
    <property type="entry name" value="PRK01966.1-3"/>
    <property type="match status" value="1"/>
</dbReference>
<evidence type="ECO:0000256" key="4">
    <source>
        <dbReference type="ARBA" id="ARBA00010871"/>
    </source>
</evidence>
<dbReference type="InterPro" id="IPR011127">
    <property type="entry name" value="Dala_Dala_lig_N"/>
</dbReference>
<keyword evidence="7 16" id="KW-0436">Ligase</keyword>
<keyword evidence="10" id="KW-0133">Cell shape</keyword>
<keyword evidence="12" id="KW-0961">Cell wall biogenesis/degradation</keyword>
<evidence type="ECO:0000256" key="6">
    <source>
        <dbReference type="ARBA" id="ARBA00022490"/>
    </source>
</evidence>
<evidence type="ECO:0000256" key="8">
    <source>
        <dbReference type="ARBA" id="ARBA00022741"/>
    </source>
</evidence>
<dbReference type="InterPro" id="IPR016185">
    <property type="entry name" value="PreATP-grasp_dom_sf"/>
</dbReference>
<sequence length="348" mass="39270">MKFGIVFGAKSFEHEISIVSAIVLKNVLNHDMAYIFCDKEREFYLIDKSDMRVNFFSSGKYKKSKKLSLANGGFYTSGIFGNKKLDVSVFINLIHGADGEDGKMAALFDFYDISYIGPRLEASVMSYNKELTKLLAQKAGVKTLEYEIIKRGVLPTLKYPIILKPVRLGSSIGVGVVKDESELEYAQDVAFEFDNEVLVEPFIQGVKEYNLAGYAINGSIKFSMIEEPKKREFLDYEQKYLSFSNENKVAKAEISEQLEIKLKNSFEQIYACGFDGALIRCDFFVIDDEVYLNEINPNPGSLANYLFEDFAVALDTLAHSLPRQRDIKIDYKFINSITSIKGGAKIKG</sequence>
<keyword evidence="6" id="KW-0963">Cytoplasm</keyword>
<evidence type="ECO:0000256" key="9">
    <source>
        <dbReference type="ARBA" id="ARBA00022840"/>
    </source>
</evidence>
<dbReference type="PROSITE" id="PS00843">
    <property type="entry name" value="DALA_DALA_LIGASE_1"/>
    <property type="match status" value="1"/>
</dbReference>
<comment type="cofactor">
    <cofactor evidence="2">
        <name>Mg(2+)</name>
        <dbReference type="ChEBI" id="CHEBI:18420"/>
    </cofactor>
</comment>
<evidence type="ECO:0000259" key="15">
    <source>
        <dbReference type="PROSITE" id="PS50975"/>
    </source>
</evidence>
<comment type="subcellular location">
    <subcellularLocation>
        <location evidence="3">Cytoplasm</location>
    </subcellularLocation>
</comment>
<dbReference type="Gene3D" id="3.40.50.20">
    <property type="match status" value="1"/>
</dbReference>
<comment type="caution">
    <text evidence="16">The sequence shown here is derived from an EMBL/GenBank/DDBJ whole genome shotgun (WGS) entry which is preliminary data.</text>
</comment>
<feature type="domain" description="ATP-grasp" evidence="15">
    <location>
        <begin position="133"/>
        <end position="325"/>
    </location>
</feature>
<dbReference type="RefSeq" id="WP_212141149.1">
    <property type="nucleotide sequence ID" value="NZ_JAGSSW010000004.1"/>
</dbReference>
<evidence type="ECO:0000313" key="16">
    <source>
        <dbReference type="EMBL" id="MBR8463910.1"/>
    </source>
</evidence>
<organism evidence="16 17">
    <name type="scientific">Campylobacter anatolicus</name>
    <dbReference type="NCBI Taxonomy" id="2829105"/>
    <lineage>
        <taxon>Bacteria</taxon>
        <taxon>Pseudomonadati</taxon>
        <taxon>Campylobacterota</taxon>
        <taxon>Epsilonproteobacteria</taxon>
        <taxon>Campylobacterales</taxon>
        <taxon>Campylobacteraceae</taxon>
        <taxon>Campylobacter</taxon>
    </lineage>
</organism>
<dbReference type="SUPFAM" id="SSF56059">
    <property type="entry name" value="Glutathione synthetase ATP-binding domain-like"/>
    <property type="match status" value="1"/>
</dbReference>
<dbReference type="InterPro" id="IPR013815">
    <property type="entry name" value="ATP_grasp_subdomain_1"/>
</dbReference>
<evidence type="ECO:0000256" key="12">
    <source>
        <dbReference type="ARBA" id="ARBA00023316"/>
    </source>
</evidence>
<dbReference type="PROSITE" id="PS50975">
    <property type="entry name" value="ATP_GRASP"/>
    <property type="match status" value="1"/>
</dbReference>